<protein>
    <submittedName>
        <fullName evidence="1">Uncharacterized protein</fullName>
    </submittedName>
</protein>
<sequence>MFDFNKQPAIDWMQLCIHKFNSSAFDCCILECMAKKFDYYNSGILNKENLFLALTSSIDKNNPHLQKWHEIVNNTIYKCSDLIPHGKKDNDTCKEVPDYVHLIVSCTLKYNFIECPNMKNSEECQKIMEFVKNPSENCSTTVGHDKIVNHVIYII</sequence>
<dbReference type="AlphaFoldDB" id="A0A9J6BHG6"/>
<dbReference type="EMBL" id="JADBJN010000004">
    <property type="protein sequence ID" value="KAG5669154.1"/>
    <property type="molecule type" value="Genomic_DNA"/>
</dbReference>
<gene>
    <name evidence="1" type="ORF">PVAND_017049</name>
</gene>
<accession>A0A9J6BHG6</accession>
<name>A0A9J6BHG6_POLVA</name>
<comment type="caution">
    <text evidence="1">The sequence shown here is derived from an EMBL/GenBank/DDBJ whole genome shotgun (WGS) entry which is preliminary data.</text>
</comment>
<dbReference type="Proteomes" id="UP001107558">
    <property type="component" value="Chromosome 4"/>
</dbReference>
<evidence type="ECO:0000313" key="2">
    <source>
        <dbReference type="Proteomes" id="UP001107558"/>
    </source>
</evidence>
<dbReference type="Gene3D" id="1.10.238.270">
    <property type="match status" value="1"/>
</dbReference>
<keyword evidence="2" id="KW-1185">Reference proteome</keyword>
<reference evidence="1" key="1">
    <citation type="submission" date="2021-03" db="EMBL/GenBank/DDBJ databases">
        <title>Chromosome level genome of the anhydrobiotic midge Polypedilum vanderplanki.</title>
        <authorList>
            <person name="Yoshida Y."/>
            <person name="Kikawada T."/>
            <person name="Gusev O."/>
        </authorList>
    </citation>
    <scope>NUCLEOTIDE SEQUENCE</scope>
    <source>
        <strain evidence="1">NIAS01</strain>
        <tissue evidence="1">Whole body or cell culture</tissue>
    </source>
</reference>
<evidence type="ECO:0000313" key="1">
    <source>
        <dbReference type="EMBL" id="KAG5669154.1"/>
    </source>
</evidence>
<proteinExistence type="predicted"/>
<organism evidence="1 2">
    <name type="scientific">Polypedilum vanderplanki</name>
    <name type="common">Sleeping chironomid midge</name>
    <dbReference type="NCBI Taxonomy" id="319348"/>
    <lineage>
        <taxon>Eukaryota</taxon>
        <taxon>Metazoa</taxon>
        <taxon>Ecdysozoa</taxon>
        <taxon>Arthropoda</taxon>
        <taxon>Hexapoda</taxon>
        <taxon>Insecta</taxon>
        <taxon>Pterygota</taxon>
        <taxon>Neoptera</taxon>
        <taxon>Endopterygota</taxon>
        <taxon>Diptera</taxon>
        <taxon>Nematocera</taxon>
        <taxon>Chironomoidea</taxon>
        <taxon>Chironomidae</taxon>
        <taxon>Chironominae</taxon>
        <taxon>Polypedilum</taxon>
        <taxon>Polypedilum</taxon>
    </lineage>
</organism>